<keyword evidence="4" id="KW-0804">Transcription</keyword>
<dbReference type="PANTHER" id="PTHR47338:SF11">
    <property type="entry name" value="ZN(II)2CYS6 TRANSCRIPTION FACTOR (EUROFUNG)"/>
    <property type="match status" value="1"/>
</dbReference>
<feature type="transmembrane region" description="Helical" evidence="7">
    <location>
        <begin position="736"/>
        <end position="756"/>
    </location>
</feature>
<evidence type="ECO:0000256" key="7">
    <source>
        <dbReference type="SAM" id="Phobius"/>
    </source>
</evidence>
<dbReference type="CDD" id="cd12148">
    <property type="entry name" value="fungal_TF_MHR"/>
    <property type="match status" value="1"/>
</dbReference>
<dbReference type="InterPro" id="IPR007219">
    <property type="entry name" value="XnlR_reg_dom"/>
</dbReference>
<dbReference type="GO" id="GO:0005634">
    <property type="term" value="C:nucleus"/>
    <property type="evidence" value="ECO:0007669"/>
    <property type="project" value="UniProtKB-SubCell"/>
</dbReference>
<dbReference type="SUPFAM" id="SSF57701">
    <property type="entry name" value="Zn2/Cys6 DNA-binding domain"/>
    <property type="match status" value="1"/>
</dbReference>
<evidence type="ECO:0000256" key="6">
    <source>
        <dbReference type="SAM" id="MobiDB-lite"/>
    </source>
</evidence>
<evidence type="ECO:0000313" key="9">
    <source>
        <dbReference type="EMBL" id="TKA29573.1"/>
    </source>
</evidence>
<keyword evidence="3" id="KW-0805">Transcription regulation</keyword>
<dbReference type="CDD" id="cd00067">
    <property type="entry name" value="GAL4"/>
    <property type="match status" value="1"/>
</dbReference>
<gene>
    <name evidence="9" type="ORF">B0A50_03586</name>
</gene>
<organism evidence="9 10">
    <name type="scientific">Salinomyces thailandicus</name>
    <dbReference type="NCBI Taxonomy" id="706561"/>
    <lineage>
        <taxon>Eukaryota</taxon>
        <taxon>Fungi</taxon>
        <taxon>Dikarya</taxon>
        <taxon>Ascomycota</taxon>
        <taxon>Pezizomycotina</taxon>
        <taxon>Dothideomycetes</taxon>
        <taxon>Dothideomycetidae</taxon>
        <taxon>Mycosphaerellales</taxon>
        <taxon>Teratosphaeriaceae</taxon>
        <taxon>Salinomyces</taxon>
    </lineage>
</organism>
<dbReference type="SMART" id="SM00066">
    <property type="entry name" value="GAL4"/>
    <property type="match status" value="1"/>
</dbReference>
<feature type="compositionally biased region" description="Pro residues" evidence="6">
    <location>
        <begin position="32"/>
        <end position="44"/>
    </location>
</feature>
<keyword evidence="7" id="KW-1133">Transmembrane helix</keyword>
<dbReference type="InterPro" id="IPR050815">
    <property type="entry name" value="TF_fung"/>
</dbReference>
<feature type="region of interest" description="Disordered" evidence="6">
    <location>
        <begin position="324"/>
        <end position="405"/>
    </location>
</feature>
<dbReference type="OrthoDB" id="5426798at2759"/>
<comment type="caution">
    <text evidence="9">The sequence shown here is derived from an EMBL/GenBank/DDBJ whole genome shotgun (WGS) entry which is preliminary data.</text>
</comment>
<dbReference type="Gene3D" id="4.10.240.10">
    <property type="entry name" value="Zn(2)-C6 fungal-type DNA-binding domain"/>
    <property type="match status" value="1"/>
</dbReference>
<evidence type="ECO:0000256" key="1">
    <source>
        <dbReference type="ARBA" id="ARBA00004123"/>
    </source>
</evidence>
<evidence type="ECO:0000259" key="8">
    <source>
        <dbReference type="PROSITE" id="PS50048"/>
    </source>
</evidence>
<accession>A0A4U0U3G8</accession>
<comment type="subcellular location">
    <subcellularLocation>
        <location evidence="1">Nucleus</location>
    </subcellularLocation>
</comment>
<dbReference type="PROSITE" id="PS00463">
    <property type="entry name" value="ZN2_CY6_FUNGAL_1"/>
    <property type="match status" value="1"/>
</dbReference>
<feature type="domain" description="Zn(2)-C6 fungal-type" evidence="8">
    <location>
        <begin position="302"/>
        <end position="332"/>
    </location>
</feature>
<keyword evidence="7" id="KW-0472">Membrane</keyword>
<dbReference type="PANTHER" id="PTHR47338">
    <property type="entry name" value="ZN(II)2CYS6 TRANSCRIPTION FACTOR (EUROFUNG)-RELATED"/>
    <property type="match status" value="1"/>
</dbReference>
<dbReference type="GO" id="GO:0000981">
    <property type="term" value="F:DNA-binding transcription factor activity, RNA polymerase II-specific"/>
    <property type="evidence" value="ECO:0007669"/>
    <property type="project" value="InterPro"/>
</dbReference>
<protein>
    <recommendedName>
        <fullName evidence="8">Zn(2)-C6 fungal-type domain-containing protein</fullName>
    </recommendedName>
</protein>
<keyword evidence="5" id="KW-0539">Nucleus</keyword>
<dbReference type="AlphaFoldDB" id="A0A4U0U3G8"/>
<proteinExistence type="predicted"/>
<dbReference type="InterPro" id="IPR036864">
    <property type="entry name" value="Zn2-C6_fun-type_DNA-bd_sf"/>
</dbReference>
<evidence type="ECO:0000256" key="3">
    <source>
        <dbReference type="ARBA" id="ARBA00023015"/>
    </source>
</evidence>
<feature type="region of interest" description="Disordered" evidence="6">
    <location>
        <begin position="1"/>
        <end position="214"/>
    </location>
</feature>
<evidence type="ECO:0000256" key="5">
    <source>
        <dbReference type="ARBA" id="ARBA00023242"/>
    </source>
</evidence>
<evidence type="ECO:0000256" key="4">
    <source>
        <dbReference type="ARBA" id="ARBA00023163"/>
    </source>
</evidence>
<dbReference type="Pfam" id="PF04082">
    <property type="entry name" value="Fungal_trans"/>
    <property type="match status" value="1"/>
</dbReference>
<dbReference type="InterPro" id="IPR001138">
    <property type="entry name" value="Zn2Cys6_DnaBD"/>
</dbReference>
<reference evidence="9 10" key="1">
    <citation type="submission" date="2017-03" db="EMBL/GenBank/DDBJ databases">
        <title>Genomes of endolithic fungi from Antarctica.</title>
        <authorList>
            <person name="Coleine C."/>
            <person name="Masonjones S."/>
            <person name="Stajich J.E."/>
        </authorList>
    </citation>
    <scope>NUCLEOTIDE SEQUENCE [LARGE SCALE GENOMIC DNA]</scope>
    <source>
        <strain evidence="9 10">CCFEE 6315</strain>
    </source>
</reference>
<sequence length="938" mass="103811">MFPTTTHADRGIESAYHGRRSSHASQPGYYSYPPPPPPPPPPRPIIELPRPLEPRPTHHLPPSLAESSAGGGGRHDAFKGPGATAPDYRSHRQSLPGLRDILTPQPAITHRPSYGAPWPTTPSAAPLPASDETYRRRQEMHPPPALQSGPPHPGPPPQRMELPFLQTSPRLRNPPHSLPVSPYTGYPEARDYSDVRPDVTRQPSSASYMPANGAPSPYTPGTEDAPYRNIHGSADGPPNMTNPLAGSECQKKYLGMKDIPGEGSFHMYEGGFRIPTHVDGEQVNPAWGLTKANKPRKRLALACLDCREKKIKCEPGASSCLQCEKAKRPCRRAPTQPSPSETPALPNWHNSSGSPIRKGTSDPPQGSHGPDFDVTSKRRSRADSSPPEVASKKHRSASPITITDVPNGESARSYVVGAVPVPASRYVGGPHKTLAWEEDPYSIDPELVEHLTNLYFAHISASGQAMFPRGAFFHWLRTCADKSQSERMVLYAVLALGSVFADDQVSGYGKRCAQIAGDALSSQVGTQSLCVVQARLLIGLYCFAKGSYDAAWEMWGSATRASTSAALRYNTEAACNPELVARTQERTEFFLGRDQLAECKRRTFWTCFLMELYDDGTPCAVTLQDIFLRLPCADDLYERGLPSDAPFYNNGIIDSASTILTPSSPISPMARLALLVAIWNDVRNFTSRAVHRPDSLYREAYERQYEETHAQLSGWLSRLPDYLQDNEANFSRSIHGGYAGIFITLHALYHFILIRLNRYVRCKQTRELLPRNIRRAHYHAQALLSVVSAVQSSGWDHSDSAAMAPFTGYAILSAVDVKGAGGPDSDLSTTQEVINGGLRCLRELARHWTSARDQLRDSERRFYQIQNMCSRPYKAHSGAWLGRDWGMKDPLEKVFTQLEHDCIYNDDGRGDGYTRTYFDALRDNRQELRSPRGGLRIS</sequence>
<dbReference type="EMBL" id="NAJL01000014">
    <property type="protein sequence ID" value="TKA29573.1"/>
    <property type="molecule type" value="Genomic_DNA"/>
</dbReference>
<feature type="compositionally biased region" description="Low complexity" evidence="6">
    <location>
        <begin position="116"/>
        <end position="130"/>
    </location>
</feature>
<feature type="compositionally biased region" description="Pro residues" evidence="6">
    <location>
        <begin position="141"/>
        <end position="158"/>
    </location>
</feature>
<keyword evidence="7" id="KW-0812">Transmembrane</keyword>
<dbReference type="GO" id="GO:0008270">
    <property type="term" value="F:zinc ion binding"/>
    <property type="evidence" value="ECO:0007669"/>
    <property type="project" value="InterPro"/>
</dbReference>
<dbReference type="GO" id="GO:0006351">
    <property type="term" value="P:DNA-templated transcription"/>
    <property type="evidence" value="ECO:0007669"/>
    <property type="project" value="InterPro"/>
</dbReference>
<keyword evidence="10" id="KW-1185">Reference proteome</keyword>
<name>A0A4U0U3G8_9PEZI</name>
<dbReference type="GO" id="GO:0003677">
    <property type="term" value="F:DNA binding"/>
    <property type="evidence" value="ECO:0007669"/>
    <property type="project" value="InterPro"/>
</dbReference>
<feature type="compositionally biased region" description="Basic and acidic residues" evidence="6">
    <location>
        <begin position="188"/>
        <end position="199"/>
    </location>
</feature>
<dbReference type="Proteomes" id="UP000308549">
    <property type="component" value="Unassembled WGS sequence"/>
</dbReference>
<evidence type="ECO:0000313" key="10">
    <source>
        <dbReference type="Proteomes" id="UP000308549"/>
    </source>
</evidence>
<dbReference type="PROSITE" id="PS50048">
    <property type="entry name" value="ZN2_CY6_FUNGAL_2"/>
    <property type="match status" value="1"/>
</dbReference>
<evidence type="ECO:0000256" key="2">
    <source>
        <dbReference type="ARBA" id="ARBA00022723"/>
    </source>
</evidence>
<keyword evidence="2" id="KW-0479">Metal-binding</keyword>